<proteinExistence type="predicted"/>
<feature type="transmembrane region" description="Helical" evidence="1">
    <location>
        <begin position="436"/>
        <end position="459"/>
    </location>
</feature>
<organism evidence="3">
    <name type="scientific">Cladocopium goreaui</name>
    <dbReference type="NCBI Taxonomy" id="2562237"/>
    <lineage>
        <taxon>Eukaryota</taxon>
        <taxon>Sar</taxon>
        <taxon>Alveolata</taxon>
        <taxon>Dinophyceae</taxon>
        <taxon>Suessiales</taxon>
        <taxon>Symbiodiniaceae</taxon>
        <taxon>Cladocopium</taxon>
    </lineage>
</organism>
<evidence type="ECO:0000313" key="4">
    <source>
        <dbReference type="EMBL" id="CAL1131665.1"/>
    </source>
</evidence>
<dbReference type="Gene3D" id="3.50.4.10">
    <property type="entry name" value="Hepatocyte Growth Factor"/>
    <property type="match status" value="1"/>
</dbReference>
<dbReference type="EMBL" id="CAMXCT010000402">
    <property type="protein sequence ID" value="CAI3978290.1"/>
    <property type="molecule type" value="Genomic_DNA"/>
</dbReference>
<comment type="caution">
    <text evidence="3">The sequence shown here is derived from an EMBL/GenBank/DDBJ whole genome shotgun (WGS) entry which is preliminary data.</text>
</comment>
<name>A0A9P1FKY3_9DINO</name>
<feature type="transmembrane region" description="Helical" evidence="1">
    <location>
        <begin position="516"/>
        <end position="539"/>
    </location>
</feature>
<keyword evidence="1" id="KW-0472">Membrane</keyword>
<dbReference type="InterPro" id="IPR003609">
    <property type="entry name" value="Pan_app"/>
</dbReference>
<dbReference type="OrthoDB" id="422872at2759"/>
<sequence>MSAMWGFGPDAAVAPAVAPSKDPAWAQVASKACPVQIKGATGQFGDQWTNGRYDVEVTHPEMAPVYVLRGGPFERFLYFDSEHYWRVGSCEYKDQEKAAAGSMRSADPVRPGTLPTAVHSWTVRTGYDEWMLQAVTVEGPGQNGYGTPAPAFLHISILVQDPRSHLVLTHLSETPVSKMKSFLFISLLAMVAAQDAVVEEAAPAEAPAEAPAVAPVAPPAPPVAAAVPAKHEPSGDEIMAQHRQQALATLASAGLSAKQGAWLYGDYINNVDGVTTAIACAQACVADTKCYHWNFKFDSQRCDLKAENGGVNEDIADWVTGDVPRPKKNDEICFKFAVVPADAGRSSYAERSTCIPRERWTVISFFFPDELWAFHILGCATGMGFVRPCVTLHCQALCNRDIDALTRLSQRCGAARTLADICGFTLPAVLYDATGWAGVAAFGGSLAFFYLVLSLQLHWCPSGMPTKFEDKVPVSKKIRWIDWVLSGAFVSTELQWNVLNTAVPATLITSYQLPTYAVGMAIGSGALVSMFYLLSLPALPRLINPPRPMNLLMSYGLMSCSWLLMLAAVLTGKAVLFVVGIWTFLAMGNNTQVVLLECLTGITDVETSSQIMGISEVVGCGVGTFGSYAGGMLFVLSDRTLCSSRPSACALWSLFCAVGLTWSVGHRRLQRAKSAGRAWRWLGIVKVGHPMQL</sequence>
<dbReference type="EMBL" id="CAMXCT030000402">
    <property type="protein sequence ID" value="CAL4765602.1"/>
    <property type="molecule type" value="Genomic_DNA"/>
</dbReference>
<keyword evidence="5" id="KW-1185">Reference proteome</keyword>
<evidence type="ECO:0000313" key="5">
    <source>
        <dbReference type="Proteomes" id="UP001152797"/>
    </source>
</evidence>
<dbReference type="Gene3D" id="1.20.1250.20">
    <property type="entry name" value="MFS general substrate transporter like domains"/>
    <property type="match status" value="1"/>
</dbReference>
<evidence type="ECO:0000256" key="1">
    <source>
        <dbReference type="SAM" id="Phobius"/>
    </source>
</evidence>
<keyword evidence="1" id="KW-0812">Transmembrane</keyword>
<dbReference type="SUPFAM" id="SSF103473">
    <property type="entry name" value="MFS general substrate transporter"/>
    <property type="match status" value="1"/>
</dbReference>
<feature type="domain" description="Apple" evidence="2">
    <location>
        <begin position="262"/>
        <end position="312"/>
    </location>
</feature>
<reference evidence="3" key="1">
    <citation type="submission" date="2022-10" db="EMBL/GenBank/DDBJ databases">
        <authorList>
            <person name="Chen Y."/>
            <person name="Dougan E. K."/>
            <person name="Chan C."/>
            <person name="Rhodes N."/>
            <person name="Thang M."/>
        </authorList>
    </citation>
    <scope>NUCLEOTIDE SEQUENCE</scope>
</reference>
<accession>A0A9P1FKY3</accession>
<dbReference type="Pfam" id="PF00024">
    <property type="entry name" value="PAN_1"/>
    <property type="match status" value="1"/>
</dbReference>
<dbReference type="Proteomes" id="UP001152797">
    <property type="component" value="Unassembled WGS sequence"/>
</dbReference>
<evidence type="ECO:0000313" key="3">
    <source>
        <dbReference type="EMBL" id="CAI3978290.1"/>
    </source>
</evidence>
<dbReference type="InterPro" id="IPR036259">
    <property type="entry name" value="MFS_trans_sf"/>
</dbReference>
<reference evidence="4" key="2">
    <citation type="submission" date="2024-04" db="EMBL/GenBank/DDBJ databases">
        <authorList>
            <person name="Chen Y."/>
            <person name="Shah S."/>
            <person name="Dougan E. K."/>
            <person name="Thang M."/>
            <person name="Chan C."/>
        </authorList>
    </citation>
    <scope>NUCLEOTIDE SEQUENCE [LARGE SCALE GENOMIC DNA]</scope>
</reference>
<feature type="transmembrane region" description="Helical" evidence="1">
    <location>
        <begin position="611"/>
        <end position="636"/>
    </location>
</feature>
<gene>
    <name evidence="3" type="ORF">C1SCF055_LOCUS6353</name>
</gene>
<protein>
    <recommendedName>
        <fullName evidence="2">Apple domain-containing protein</fullName>
    </recommendedName>
</protein>
<evidence type="ECO:0000259" key="2">
    <source>
        <dbReference type="Pfam" id="PF00024"/>
    </source>
</evidence>
<feature type="transmembrane region" description="Helical" evidence="1">
    <location>
        <begin position="648"/>
        <end position="665"/>
    </location>
</feature>
<feature type="transmembrane region" description="Helical" evidence="1">
    <location>
        <begin position="560"/>
        <end position="585"/>
    </location>
</feature>
<dbReference type="AlphaFoldDB" id="A0A9P1FKY3"/>
<dbReference type="SUPFAM" id="SSF57414">
    <property type="entry name" value="Hairpin loop containing domain-like"/>
    <property type="match status" value="1"/>
</dbReference>
<dbReference type="EMBL" id="CAMXCT020000402">
    <property type="protein sequence ID" value="CAL1131665.1"/>
    <property type="molecule type" value="Genomic_DNA"/>
</dbReference>
<keyword evidence="1" id="KW-1133">Transmembrane helix</keyword>